<sequence length="100" mass="11147">MSTEPLASRMRPKNIDEIISQQHLVGPRGIIRRMVDTKKLTSMIFYGPPGIGKTSIAKAISGSTQYKFRQLNAVTNTKKDMQLVVEEAKMSGQVILLLDE</sequence>
<dbReference type="EMBL" id="JAIUEN010000010">
    <property type="protein sequence ID" value="MCE3361072.1"/>
    <property type="molecule type" value="Genomic_DNA"/>
</dbReference>
<dbReference type="GO" id="GO:0005524">
    <property type="term" value="F:ATP binding"/>
    <property type="evidence" value="ECO:0007669"/>
    <property type="project" value="InterPro"/>
</dbReference>
<reference evidence="2" key="1">
    <citation type="journal article" date="2021" name="Front Med (Lausanne)">
        <title>The Prevalence and Determinants of Fusidic Acid Resistance Among Methicillin-Resistant Staphylococcus aureus Clinical Isolates in China.</title>
        <authorList>
            <person name="Zhao H."/>
            <person name="Wang X."/>
            <person name="Wang B."/>
            <person name="Xu Y."/>
            <person name="Rao L."/>
            <person name="Wan B."/>
            <person name="Guo Y."/>
            <person name="Wu X."/>
            <person name="Yu J."/>
            <person name="Chen L."/>
            <person name="Li M."/>
            <person name="Yu F."/>
        </authorList>
    </citation>
    <scope>NUCLEOTIDE SEQUENCE</scope>
    <source>
        <strain evidence="2">NC-4</strain>
    </source>
</reference>
<dbReference type="GO" id="GO:0006261">
    <property type="term" value="P:DNA-templated DNA replication"/>
    <property type="evidence" value="ECO:0007669"/>
    <property type="project" value="TreeGrafter"/>
</dbReference>
<dbReference type="InterPro" id="IPR051314">
    <property type="entry name" value="AAA_ATPase_RarA/MGS1/WRNIP1"/>
</dbReference>
<dbReference type="GO" id="GO:0008047">
    <property type="term" value="F:enzyme activator activity"/>
    <property type="evidence" value="ECO:0007669"/>
    <property type="project" value="TreeGrafter"/>
</dbReference>
<comment type="caution">
    <text evidence="2">The sequence shown here is derived from an EMBL/GenBank/DDBJ whole genome shotgun (WGS) entry which is preliminary data.</text>
</comment>
<dbReference type="PANTHER" id="PTHR13779:SF7">
    <property type="entry name" value="ATPASE WRNIP1"/>
    <property type="match status" value="1"/>
</dbReference>
<dbReference type="InterPro" id="IPR027417">
    <property type="entry name" value="P-loop_NTPase"/>
</dbReference>
<evidence type="ECO:0000313" key="2">
    <source>
        <dbReference type="EMBL" id="MCE3361072.1"/>
    </source>
</evidence>
<evidence type="ECO:0000313" key="3">
    <source>
        <dbReference type="Proteomes" id="UP001200271"/>
    </source>
</evidence>
<dbReference type="GO" id="GO:0017116">
    <property type="term" value="F:single-stranded DNA helicase activity"/>
    <property type="evidence" value="ECO:0007669"/>
    <property type="project" value="TreeGrafter"/>
</dbReference>
<dbReference type="Proteomes" id="UP001200271">
    <property type="component" value="Unassembled WGS sequence"/>
</dbReference>
<feature type="domain" description="ATPase AAA-type core" evidence="1">
    <location>
        <begin position="43"/>
        <end position="100"/>
    </location>
</feature>
<dbReference type="AlphaFoldDB" id="A0AAW4Y4E4"/>
<proteinExistence type="predicted"/>
<dbReference type="PANTHER" id="PTHR13779">
    <property type="entry name" value="WERNER HELICASE-INTERACTING PROTEIN 1 FAMILY MEMBER"/>
    <property type="match status" value="1"/>
</dbReference>
<dbReference type="Pfam" id="PF00004">
    <property type="entry name" value="AAA"/>
    <property type="match status" value="1"/>
</dbReference>
<dbReference type="CDD" id="cd00009">
    <property type="entry name" value="AAA"/>
    <property type="match status" value="1"/>
</dbReference>
<dbReference type="InterPro" id="IPR003959">
    <property type="entry name" value="ATPase_AAA_core"/>
</dbReference>
<gene>
    <name evidence="2" type="ORF">LB359_01680</name>
</gene>
<dbReference type="SUPFAM" id="SSF52540">
    <property type="entry name" value="P-loop containing nucleoside triphosphate hydrolases"/>
    <property type="match status" value="1"/>
</dbReference>
<accession>A0AAW4Y4E4</accession>
<protein>
    <submittedName>
        <fullName evidence="2">AAA family ATPase</fullName>
    </submittedName>
</protein>
<dbReference type="GO" id="GO:0016887">
    <property type="term" value="F:ATP hydrolysis activity"/>
    <property type="evidence" value="ECO:0007669"/>
    <property type="project" value="InterPro"/>
</dbReference>
<evidence type="ECO:0000259" key="1">
    <source>
        <dbReference type="Pfam" id="PF00004"/>
    </source>
</evidence>
<reference evidence="2" key="2">
    <citation type="submission" date="2023-08" db="EMBL/GenBank/DDBJ databases">
        <authorList>
            <person name="Zhao H."/>
            <person name="Wang X."/>
        </authorList>
    </citation>
    <scope>NUCLEOTIDE SEQUENCE</scope>
    <source>
        <strain evidence="2">NC-4</strain>
    </source>
</reference>
<organism evidence="2 3">
    <name type="scientific">Staphylococcus aureus</name>
    <dbReference type="NCBI Taxonomy" id="1280"/>
    <lineage>
        <taxon>Bacteria</taxon>
        <taxon>Bacillati</taxon>
        <taxon>Bacillota</taxon>
        <taxon>Bacilli</taxon>
        <taxon>Bacillales</taxon>
        <taxon>Staphylococcaceae</taxon>
        <taxon>Staphylococcus</taxon>
    </lineage>
</organism>
<dbReference type="GO" id="GO:0000731">
    <property type="term" value="P:DNA synthesis involved in DNA repair"/>
    <property type="evidence" value="ECO:0007669"/>
    <property type="project" value="TreeGrafter"/>
</dbReference>
<dbReference type="Gene3D" id="3.40.50.300">
    <property type="entry name" value="P-loop containing nucleotide triphosphate hydrolases"/>
    <property type="match status" value="1"/>
</dbReference>
<feature type="non-terminal residue" evidence="2">
    <location>
        <position position="100"/>
    </location>
</feature>
<name>A0AAW4Y4E4_STAAU</name>